<dbReference type="GO" id="GO:0000107">
    <property type="term" value="F:imidazoleglycerol-phosphate synthase activity"/>
    <property type="evidence" value="ECO:0007669"/>
    <property type="project" value="InterPro"/>
</dbReference>
<dbReference type="SUPFAM" id="SSF51366">
    <property type="entry name" value="Ribulose-phoshate binding barrel"/>
    <property type="match status" value="1"/>
</dbReference>
<dbReference type="InterPro" id="IPR011060">
    <property type="entry name" value="RibuloseP-bd_barrel"/>
</dbReference>
<organism evidence="12 13">
    <name type="scientific">Ignatzschineria ureiclastica</name>
    <dbReference type="NCBI Taxonomy" id="472582"/>
    <lineage>
        <taxon>Bacteria</taxon>
        <taxon>Pseudomonadati</taxon>
        <taxon>Pseudomonadota</taxon>
        <taxon>Gammaproteobacteria</taxon>
        <taxon>Cardiobacteriales</taxon>
        <taxon>Ignatzschineriaceae</taxon>
        <taxon>Ignatzschineria</taxon>
    </lineage>
</organism>
<protein>
    <recommendedName>
        <fullName evidence="4">imidazole glycerol-phosphate synthase</fullName>
        <ecNumber evidence="4">4.3.2.10</ecNumber>
    </recommendedName>
    <alternativeName>
        <fullName evidence="9">IGP synthase cyclase subunit</fullName>
    </alternativeName>
</protein>
<dbReference type="InterPro" id="IPR013785">
    <property type="entry name" value="Aldolase_TIM"/>
</dbReference>
<comment type="caution">
    <text evidence="12">The sequence shown here is derived from an EMBL/GenBank/DDBJ whole genome shotgun (WGS) entry which is preliminary data.</text>
</comment>
<evidence type="ECO:0000256" key="10">
    <source>
        <dbReference type="ARBA" id="ARBA00047838"/>
    </source>
</evidence>
<evidence type="ECO:0000256" key="2">
    <source>
        <dbReference type="ARBA" id="ARBA00009667"/>
    </source>
</evidence>
<dbReference type="GO" id="GO:0000105">
    <property type="term" value="P:L-histidine biosynthetic process"/>
    <property type="evidence" value="ECO:0007669"/>
    <property type="project" value="UniProtKB-UniPathway"/>
</dbReference>
<dbReference type="CDD" id="cd04731">
    <property type="entry name" value="HisF"/>
    <property type="match status" value="1"/>
</dbReference>
<evidence type="ECO:0000256" key="9">
    <source>
        <dbReference type="ARBA" id="ARBA00030264"/>
    </source>
</evidence>
<keyword evidence="7" id="KW-0456">Lyase</keyword>
<dbReference type="Proteomes" id="UP000245020">
    <property type="component" value="Unassembled WGS sequence"/>
</dbReference>
<gene>
    <name evidence="12" type="ORF">DC083_06435</name>
</gene>
<dbReference type="UniPathway" id="UPA00031">
    <property type="reaction ID" value="UER00010"/>
</dbReference>
<comment type="similarity">
    <text evidence="2 11">Belongs to the HisA/HisF family.</text>
</comment>
<keyword evidence="5 11" id="KW-0028">Amino-acid biosynthesis</keyword>
<proteinExistence type="inferred from homology"/>
<dbReference type="InterPro" id="IPR006062">
    <property type="entry name" value="His_biosynth"/>
</dbReference>
<evidence type="ECO:0000313" key="12">
    <source>
        <dbReference type="EMBL" id="PWD80745.1"/>
    </source>
</evidence>
<dbReference type="OrthoDB" id="9781903at2"/>
<comment type="catalytic activity">
    <reaction evidence="10">
        <text>5-[(5-phospho-1-deoxy-D-ribulos-1-ylimino)methylamino]-1-(5-phospho-beta-D-ribosyl)imidazole-4-carboxamide + L-glutamine = D-erythro-1-(imidazol-4-yl)glycerol 3-phosphate + 5-amino-1-(5-phospho-beta-D-ribosyl)imidazole-4-carboxamide + L-glutamate + H(+)</text>
        <dbReference type="Rhea" id="RHEA:24793"/>
        <dbReference type="ChEBI" id="CHEBI:15378"/>
        <dbReference type="ChEBI" id="CHEBI:29985"/>
        <dbReference type="ChEBI" id="CHEBI:58278"/>
        <dbReference type="ChEBI" id="CHEBI:58359"/>
        <dbReference type="ChEBI" id="CHEBI:58475"/>
        <dbReference type="ChEBI" id="CHEBI:58525"/>
        <dbReference type="EC" id="4.3.2.10"/>
    </reaction>
</comment>
<dbReference type="InterPro" id="IPR004651">
    <property type="entry name" value="HisF"/>
</dbReference>
<sequence>MMRAKIIACLDVKDKIVVKGTKFREHEIMGDALALAKRYSEAGTDELVIYDITASSKGETVDPEWIQSIKAVIDVPLCVAGGIASIESAEKLFASGADKISLNSPALANPDLVDQLIARFGADKIVVGIDSYFDDARNDYFVYTLTGDEATTQETKWRTLDWVKALKEKGVKEIVVNMMNQDGVRDGYDIPQLQKIRAIYDGALVASGGAGKLPHFLEAYQEAQVDGTLSASAFHKGIVDIAELKEYLAKAGLEVAGY</sequence>
<accession>A0A2U2ADK2</accession>
<name>A0A2U2ADK2_9GAMM</name>
<dbReference type="EC" id="4.3.2.10" evidence="4"/>
<dbReference type="PANTHER" id="PTHR21235:SF2">
    <property type="entry name" value="IMIDAZOLE GLYCEROL PHOSPHATE SYNTHASE HISHF"/>
    <property type="match status" value="1"/>
</dbReference>
<comment type="pathway">
    <text evidence="1">Amino-acid biosynthesis; L-histidine biosynthesis; L-histidine from 5-phospho-alpha-D-ribose 1-diphosphate: step 5/9.</text>
</comment>
<evidence type="ECO:0000256" key="11">
    <source>
        <dbReference type="RuleBase" id="RU003657"/>
    </source>
</evidence>
<keyword evidence="6 11" id="KW-0368">Histidine biosynthesis</keyword>
<evidence type="ECO:0000256" key="5">
    <source>
        <dbReference type="ARBA" id="ARBA00022605"/>
    </source>
</evidence>
<evidence type="ECO:0000313" key="13">
    <source>
        <dbReference type="Proteomes" id="UP000245020"/>
    </source>
</evidence>
<comment type="subunit">
    <text evidence="3">Heterodimer of HisH and HisF.</text>
</comment>
<dbReference type="AlphaFoldDB" id="A0A2U2ADK2"/>
<dbReference type="EMBL" id="QEWQ01000004">
    <property type="protein sequence ID" value="PWD80745.1"/>
    <property type="molecule type" value="Genomic_DNA"/>
</dbReference>
<evidence type="ECO:0000256" key="3">
    <source>
        <dbReference type="ARBA" id="ARBA00011152"/>
    </source>
</evidence>
<dbReference type="Gene3D" id="3.20.20.70">
    <property type="entry name" value="Aldolase class I"/>
    <property type="match status" value="1"/>
</dbReference>
<evidence type="ECO:0000256" key="7">
    <source>
        <dbReference type="ARBA" id="ARBA00023239"/>
    </source>
</evidence>
<dbReference type="InterPro" id="IPR050064">
    <property type="entry name" value="IGPS_HisA/HisF"/>
</dbReference>
<reference evidence="13" key="1">
    <citation type="submission" date="2018-05" db="EMBL/GenBank/DDBJ databases">
        <title>Ignatzschineria dubaiensis sp. nov., isolated from necrotic foot tissues of dromedaries (Camelus dromedarius) and associated maggots in Dubai, United Arab Emirates.</title>
        <authorList>
            <person name="Tsang C.C."/>
            <person name="Tang J.Y.M."/>
            <person name="Fong J.Y.H."/>
            <person name="Kinne J."/>
            <person name="Lee H.H."/>
            <person name="Joseph M."/>
            <person name="Jose S."/>
            <person name="Schuster R.K."/>
            <person name="Tang Y."/>
            <person name="Sivakumar S."/>
            <person name="Chen J.H.K."/>
            <person name="Teng J.L.L."/>
            <person name="Lau S.K.P."/>
            <person name="Wernery U."/>
            <person name="Woo P.C.Y."/>
        </authorList>
    </citation>
    <scope>NUCLEOTIDE SEQUENCE [LARGE SCALE GENOMIC DNA]</scope>
    <source>
        <strain evidence="13">KCTC 22644</strain>
    </source>
</reference>
<dbReference type="GO" id="GO:0016829">
    <property type="term" value="F:lyase activity"/>
    <property type="evidence" value="ECO:0007669"/>
    <property type="project" value="UniProtKB-KW"/>
</dbReference>
<evidence type="ECO:0000256" key="8">
    <source>
        <dbReference type="ARBA" id="ARBA00025475"/>
    </source>
</evidence>
<dbReference type="RefSeq" id="WP_109189401.1">
    <property type="nucleotide sequence ID" value="NZ_BMYA01000002.1"/>
</dbReference>
<evidence type="ECO:0000256" key="4">
    <source>
        <dbReference type="ARBA" id="ARBA00012809"/>
    </source>
</evidence>
<comment type="function">
    <text evidence="8">IGPS catalyzes the conversion of PRFAR and glutamine to IGP, AICAR and glutamate. The HisF subunit catalyzes the cyclization activity that produces IGP and AICAR from PRFAR using the ammonia provided by the HisH subunit.</text>
</comment>
<evidence type="ECO:0000256" key="1">
    <source>
        <dbReference type="ARBA" id="ARBA00005091"/>
    </source>
</evidence>
<dbReference type="Pfam" id="PF00977">
    <property type="entry name" value="His_biosynth"/>
    <property type="match status" value="1"/>
</dbReference>
<evidence type="ECO:0000256" key="6">
    <source>
        <dbReference type="ARBA" id="ARBA00023102"/>
    </source>
</evidence>
<keyword evidence="13" id="KW-1185">Reference proteome</keyword>
<dbReference type="PANTHER" id="PTHR21235">
    <property type="entry name" value="IMIDAZOLE GLYCEROL PHOSPHATE SYNTHASE SUBUNIT HISF/H IGP SYNTHASE SUBUNIT HISF/H"/>
    <property type="match status" value="1"/>
</dbReference>